<dbReference type="RefSeq" id="WP_220476287.1">
    <property type="nucleotide sequence ID" value="NZ_BAAAOV010000001.1"/>
</dbReference>
<feature type="region of interest" description="Disordered" evidence="8">
    <location>
        <begin position="367"/>
        <end position="397"/>
    </location>
</feature>
<evidence type="ECO:0000256" key="7">
    <source>
        <dbReference type="ARBA" id="ARBA00023136"/>
    </source>
</evidence>
<proteinExistence type="inferred from homology"/>
<dbReference type="AlphaFoldDB" id="A0A839EF00"/>
<evidence type="ECO:0000256" key="4">
    <source>
        <dbReference type="ARBA" id="ARBA00022475"/>
    </source>
</evidence>
<evidence type="ECO:0000256" key="9">
    <source>
        <dbReference type="SAM" id="Phobius"/>
    </source>
</evidence>
<evidence type="ECO:0000256" key="3">
    <source>
        <dbReference type="ARBA" id="ARBA00022448"/>
    </source>
</evidence>
<feature type="transmembrane region" description="Helical" evidence="9">
    <location>
        <begin position="277"/>
        <end position="301"/>
    </location>
</feature>
<protein>
    <submittedName>
        <fullName evidence="10">Putative PurR-regulated permease PerM</fullName>
    </submittedName>
</protein>
<dbReference type="PANTHER" id="PTHR21716:SF53">
    <property type="entry name" value="PERMEASE PERM-RELATED"/>
    <property type="match status" value="1"/>
</dbReference>
<accession>A0A839EF00</accession>
<keyword evidence="4" id="KW-1003">Cell membrane</keyword>
<dbReference type="InterPro" id="IPR002549">
    <property type="entry name" value="AI-2E-like"/>
</dbReference>
<keyword evidence="7 9" id="KW-0472">Membrane</keyword>
<feature type="transmembrane region" description="Helical" evidence="9">
    <location>
        <begin position="29"/>
        <end position="47"/>
    </location>
</feature>
<dbReference type="GO" id="GO:0055085">
    <property type="term" value="P:transmembrane transport"/>
    <property type="evidence" value="ECO:0007669"/>
    <property type="project" value="TreeGrafter"/>
</dbReference>
<dbReference type="Pfam" id="PF01594">
    <property type="entry name" value="AI-2E_transport"/>
    <property type="match status" value="1"/>
</dbReference>
<feature type="transmembrane region" description="Helical" evidence="9">
    <location>
        <begin position="250"/>
        <end position="270"/>
    </location>
</feature>
<evidence type="ECO:0000256" key="6">
    <source>
        <dbReference type="ARBA" id="ARBA00022989"/>
    </source>
</evidence>
<name>A0A839EF00_9MICO</name>
<sequence length="397" mass="41964">MFRRLRTPGEPTTLRPDDVPPGMRIAGAYAWRLLAIAGVVAVVIFLVMQLSLLVIPVFVGVLLAALLGPFVSWMRRRRVPNGLAAAIGMLTLIGAVTALVWLVVSEVRSGLDDLQERSAERFDELLSWAATTFGLSQTEIQSSIDEFFGQFDLTDDWFVNGALSLGSTATEILTGAVLALFALLFFLLDGRRIWLFVVGLFPRTAREAVDGAASAGWRTVTEFAKVQIFVAFVDAVGIGLWALALQLPLVLPIAVAVFLGSFVPIVGAVVTGSLAVIIALIYAGPLPALLMLVGVLVVQQIEGNVLQPLVMGSAIKVHPLAVVLAVAAGGFLAGIPGTLFAVPIVAFFNVFVRYIAMGTWRTDPAALAAGPPGSGPLSSGPLTPRASPPPPADKRPR</sequence>
<feature type="transmembrane region" description="Helical" evidence="9">
    <location>
        <begin position="83"/>
        <end position="104"/>
    </location>
</feature>
<dbReference type="PANTHER" id="PTHR21716">
    <property type="entry name" value="TRANSMEMBRANE PROTEIN"/>
    <property type="match status" value="1"/>
</dbReference>
<evidence type="ECO:0000256" key="2">
    <source>
        <dbReference type="ARBA" id="ARBA00009773"/>
    </source>
</evidence>
<reference evidence="10 11" key="1">
    <citation type="submission" date="2020-07" db="EMBL/GenBank/DDBJ databases">
        <title>Sequencing the genomes of 1000 actinobacteria strains.</title>
        <authorList>
            <person name="Klenk H.-P."/>
        </authorList>
    </citation>
    <scope>NUCLEOTIDE SEQUENCE [LARGE SCALE GENOMIC DNA]</scope>
    <source>
        <strain evidence="10 11">DSM 19663</strain>
    </source>
</reference>
<feature type="transmembrane region" description="Helical" evidence="9">
    <location>
        <begin position="226"/>
        <end position="244"/>
    </location>
</feature>
<comment type="subcellular location">
    <subcellularLocation>
        <location evidence="1">Cell membrane</location>
        <topology evidence="1">Multi-pass membrane protein</topology>
    </subcellularLocation>
</comment>
<feature type="transmembrane region" description="Helical" evidence="9">
    <location>
        <begin position="53"/>
        <end position="71"/>
    </location>
</feature>
<keyword evidence="6 9" id="KW-1133">Transmembrane helix</keyword>
<keyword evidence="11" id="KW-1185">Reference proteome</keyword>
<organism evidence="10 11">
    <name type="scientific">Microcella alkalica</name>
    <dbReference type="NCBI Taxonomy" id="355930"/>
    <lineage>
        <taxon>Bacteria</taxon>
        <taxon>Bacillati</taxon>
        <taxon>Actinomycetota</taxon>
        <taxon>Actinomycetes</taxon>
        <taxon>Micrococcales</taxon>
        <taxon>Microbacteriaceae</taxon>
        <taxon>Microcella</taxon>
    </lineage>
</organism>
<comment type="similarity">
    <text evidence="2">Belongs to the autoinducer-2 exporter (AI-2E) (TC 2.A.86) family.</text>
</comment>
<evidence type="ECO:0000256" key="1">
    <source>
        <dbReference type="ARBA" id="ARBA00004651"/>
    </source>
</evidence>
<dbReference type="EMBL" id="JACGWX010000003">
    <property type="protein sequence ID" value="MBA8847885.1"/>
    <property type="molecule type" value="Genomic_DNA"/>
</dbReference>
<keyword evidence="3" id="KW-0813">Transport</keyword>
<feature type="transmembrane region" description="Helical" evidence="9">
    <location>
        <begin position="162"/>
        <end position="188"/>
    </location>
</feature>
<keyword evidence="5 9" id="KW-0812">Transmembrane</keyword>
<feature type="compositionally biased region" description="Low complexity" evidence="8">
    <location>
        <begin position="367"/>
        <end position="385"/>
    </location>
</feature>
<dbReference type="GO" id="GO:0005886">
    <property type="term" value="C:plasma membrane"/>
    <property type="evidence" value="ECO:0007669"/>
    <property type="project" value="UniProtKB-SubCell"/>
</dbReference>
<gene>
    <name evidence="10" type="ORF">FHX53_001477</name>
</gene>
<dbReference type="Proteomes" id="UP000585905">
    <property type="component" value="Unassembled WGS sequence"/>
</dbReference>
<evidence type="ECO:0000313" key="11">
    <source>
        <dbReference type="Proteomes" id="UP000585905"/>
    </source>
</evidence>
<feature type="transmembrane region" description="Helical" evidence="9">
    <location>
        <begin position="321"/>
        <end position="352"/>
    </location>
</feature>
<comment type="caution">
    <text evidence="10">The sequence shown here is derived from an EMBL/GenBank/DDBJ whole genome shotgun (WGS) entry which is preliminary data.</text>
</comment>
<evidence type="ECO:0000256" key="8">
    <source>
        <dbReference type="SAM" id="MobiDB-lite"/>
    </source>
</evidence>
<evidence type="ECO:0000313" key="10">
    <source>
        <dbReference type="EMBL" id="MBA8847885.1"/>
    </source>
</evidence>
<evidence type="ECO:0000256" key="5">
    <source>
        <dbReference type="ARBA" id="ARBA00022692"/>
    </source>
</evidence>